<name>A0A7C3LV20_9BACT</name>
<gene>
    <name evidence="1" type="ORF">ENX03_07390</name>
</gene>
<proteinExistence type="predicted"/>
<dbReference type="AlphaFoldDB" id="A0A7C3LV20"/>
<sequence length="241" mass="25938">MQWIAPSPALPDPLTYELDGGESVFSQSSWYYYGQAGFFTPLNWGKMNHQASESPDVGTAGTSSPTLHLFVQVTDLVYLTTPAPTPHAFSSYEGVNPAVGIRVPIPGGFVEGDAGVALADAFQPMSPVTVDTGLFLQGEFYRTAGPGAFDLFANYTGYIAFTYVQARYLLPVYHGRHLSLFLGPEDIGEFSYNYWAGQGGGVIGLLLPDIKSYLTFDAGILRSSAGEGAGGYEGFSWYVSF</sequence>
<comment type="caution">
    <text evidence="1">The sequence shown here is derived from an EMBL/GenBank/DDBJ whole genome shotgun (WGS) entry which is preliminary data.</text>
</comment>
<dbReference type="EMBL" id="DTMM01000153">
    <property type="protein sequence ID" value="HFT93741.1"/>
    <property type="molecule type" value="Genomic_DNA"/>
</dbReference>
<reference evidence="1" key="1">
    <citation type="journal article" date="2020" name="mSystems">
        <title>Genome- and Community-Level Interaction Insights into Carbon Utilization and Element Cycling Functions of Hydrothermarchaeota in Hydrothermal Sediment.</title>
        <authorList>
            <person name="Zhou Z."/>
            <person name="Liu Y."/>
            <person name="Xu W."/>
            <person name="Pan J."/>
            <person name="Luo Z.H."/>
            <person name="Li M."/>
        </authorList>
    </citation>
    <scope>NUCLEOTIDE SEQUENCE [LARGE SCALE GENOMIC DNA]</scope>
    <source>
        <strain evidence="1">SpSt-902</strain>
    </source>
</reference>
<accession>A0A7C3LV20</accession>
<evidence type="ECO:0000313" key="1">
    <source>
        <dbReference type="EMBL" id="HFT93741.1"/>
    </source>
</evidence>
<organism evidence="1">
    <name type="scientific">Leptospirillum ferriphilum</name>
    <dbReference type="NCBI Taxonomy" id="178606"/>
    <lineage>
        <taxon>Bacteria</taxon>
        <taxon>Pseudomonadati</taxon>
        <taxon>Nitrospirota</taxon>
        <taxon>Nitrospiria</taxon>
        <taxon>Nitrospirales</taxon>
        <taxon>Nitrospiraceae</taxon>
        <taxon>Leptospirillum</taxon>
    </lineage>
</organism>
<protein>
    <submittedName>
        <fullName evidence="1">Uncharacterized protein</fullName>
    </submittedName>
</protein>